<accession>A0ABN9A1N3</accession>
<evidence type="ECO:0000313" key="2">
    <source>
        <dbReference type="EMBL" id="CAI9180158.1"/>
    </source>
</evidence>
<organism evidence="2 3">
    <name type="scientific">Rangifer tarandus platyrhynchus</name>
    <name type="common">Svalbard reindeer</name>
    <dbReference type="NCBI Taxonomy" id="3082113"/>
    <lineage>
        <taxon>Eukaryota</taxon>
        <taxon>Metazoa</taxon>
        <taxon>Chordata</taxon>
        <taxon>Craniata</taxon>
        <taxon>Vertebrata</taxon>
        <taxon>Euteleostomi</taxon>
        <taxon>Mammalia</taxon>
        <taxon>Eutheria</taxon>
        <taxon>Laurasiatheria</taxon>
        <taxon>Artiodactyla</taxon>
        <taxon>Ruminantia</taxon>
        <taxon>Pecora</taxon>
        <taxon>Cervidae</taxon>
        <taxon>Odocoileinae</taxon>
        <taxon>Rangifer</taxon>
    </lineage>
</organism>
<name>A0ABN9A1N3_RANTA</name>
<feature type="region of interest" description="Disordered" evidence="1">
    <location>
        <begin position="20"/>
        <end position="40"/>
    </location>
</feature>
<dbReference type="EMBL" id="OX460343">
    <property type="protein sequence ID" value="CAI9180158.1"/>
    <property type="molecule type" value="Genomic_DNA"/>
</dbReference>
<keyword evidence="3" id="KW-1185">Reference proteome</keyword>
<reference evidence="2" key="1">
    <citation type="submission" date="2023-04" db="EMBL/GenBank/DDBJ databases">
        <authorList>
            <consortium name="ELIXIR-Norway"/>
        </authorList>
    </citation>
    <scope>NUCLEOTIDE SEQUENCE [LARGE SCALE GENOMIC DNA]</scope>
</reference>
<gene>
    <name evidence="2" type="ORF">MRATA1EN1_LOCUS29120</name>
</gene>
<dbReference type="Proteomes" id="UP001176941">
    <property type="component" value="Chromosome X"/>
</dbReference>
<proteinExistence type="predicted"/>
<sequence>MKVDVCSKQVARGTVRVNSPIPAKLPKKTQNATTKKLKKIRGSKLCSRHFNVNEQLNQKEAEEVPEIVQTAAIPPARSEPEEVPETVQTPAIPPARSEAEEVPEIVQTPAIPPARSEPEEVPETVETPPIPGGPVDSQ</sequence>
<evidence type="ECO:0000313" key="3">
    <source>
        <dbReference type="Proteomes" id="UP001176941"/>
    </source>
</evidence>
<feature type="region of interest" description="Disordered" evidence="1">
    <location>
        <begin position="73"/>
        <end position="138"/>
    </location>
</feature>
<evidence type="ECO:0000256" key="1">
    <source>
        <dbReference type="SAM" id="MobiDB-lite"/>
    </source>
</evidence>
<protein>
    <submittedName>
        <fullName evidence="2">Uncharacterized protein</fullName>
    </submittedName>
</protein>